<evidence type="ECO:0000256" key="1">
    <source>
        <dbReference type="SAM" id="Phobius"/>
    </source>
</evidence>
<dbReference type="InterPro" id="IPR036691">
    <property type="entry name" value="Endo/exonu/phosph_ase_sf"/>
</dbReference>
<accession>A0A558QY38</accession>
<dbReference type="Gene3D" id="3.60.10.10">
    <property type="entry name" value="Endonuclease/exonuclease/phosphatase"/>
    <property type="match status" value="1"/>
</dbReference>
<dbReference type="OrthoDB" id="3808618at2"/>
<keyword evidence="1" id="KW-0812">Transmembrane</keyword>
<dbReference type="Pfam" id="PF03372">
    <property type="entry name" value="Exo_endo_phos"/>
    <property type="match status" value="1"/>
</dbReference>
<feature type="transmembrane region" description="Helical" evidence="1">
    <location>
        <begin position="21"/>
        <end position="41"/>
    </location>
</feature>
<proteinExistence type="predicted"/>
<keyword evidence="1" id="KW-0472">Membrane</keyword>
<protein>
    <recommendedName>
        <fullName evidence="2">Endonuclease/exonuclease/phosphatase domain-containing protein</fullName>
    </recommendedName>
</protein>
<evidence type="ECO:0000313" key="4">
    <source>
        <dbReference type="Proteomes" id="UP000318681"/>
    </source>
</evidence>
<reference evidence="3 4" key="1">
    <citation type="submission" date="2019-07" db="EMBL/GenBank/DDBJ databases">
        <title>Sphingomonas solaris sp. nov., isolated from a solar panel from Boston, Massachusetts.</title>
        <authorList>
            <person name="Tanner K."/>
            <person name="Pascual J."/>
            <person name="Mancuso C."/>
            <person name="Pereto J."/>
            <person name="Khalil A."/>
            <person name="Vilanova C."/>
        </authorList>
    </citation>
    <scope>NUCLEOTIDE SEQUENCE [LARGE SCALE GENOMIC DNA]</scope>
    <source>
        <strain evidence="3 4">R4DWN</strain>
    </source>
</reference>
<dbReference type="SUPFAM" id="SSF56219">
    <property type="entry name" value="DNase I-like"/>
    <property type="match status" value="1"/>
</dbReference>
<sequence>MTEMPVARTRGEAEGRGANRLRSGWLFAGGAVTLLLTALIGGAALDSVAALMPLVPLLAIAALLAGGRRVIWLAVPGLIGALALIAVEAGGGHGDVAGPGVVVVTHNVGRENRDPEGTVTALAHSGADILLLQETDGTVAPFLRRLRAQYPFASRCRRRCSFAIFSRWPLGRDRWRFRNAGGRAVGPGLMQVPVRLPWGSMARLATVHLSRLGTGEERAAQRVSLAGAVGQVSDPALILAGDFNLTPWGRPMRRLDTALAPLHRTTRATFSFPARWHGWRVPWPLLPLDHLYAGPAWRVASVQRLPATGSDHFPVRVNLVWNNRGI</sequence>
<keyword evidence="1" id="KW-1133">Transmembrane helix</keyword>
<organism evidence="3 4">
    <name type="scientific">Alterirhizorhabdus solaris</name>
    <dbReference type="NCBI Taxonomy" id="2529389"/>
    <lineage>
        <taxon>Bacteria</taxon>
        <taxon>Pseudomonadati</taxon>
        <taxon>Pseudomonadota</taxon>
        <taxon>Alphaproteobacteria</taxon>
        <taxon>Sphingomonadales</taxon>
        <taxon>Rhizorhabdaceae</taxon>
        <taxon>Alterirhizorhabdus</taxon>
    </lineage>
</organism>
<dbReference type="Proteomes" id="UP000318681">
    <property type="component" value="Unassembled WGS sequence"/>
</dbReference>
<feature type="transmembrane region" description="Helical" evidence="1">
    <location>
        <begin position="47"/>
        <end position="65"/>
    </location>
</feature>
<evidence type="ECO:0000259" key="2">
    <source>
        <dbReference type="Pfam" id="PF03372"/>
    </source>
</evidence>
<gene>
    <name evidence="3" type="ORF">FOY91_15715</name>
</gene>
<dbReference type="AlphaFoldDB" id="A0A558QY38"/>
<evidence type="ECO:0000313" key="3">
    <source>
        <dbReference type="EMBL" id="TVV71977.1"/>
    </source>
</evidence>
<dbReference type="InterPro" id="IPR005135">
    <property type="entry name" value="Endo/exonuclease/phosphatase"/>
</dbReference>
<comment type="caution">
    <text evidence="3">The sequence shown here is derived from an EMBL/GenBank/DDBJ whole genome shotgun (WGS) entry which is preliminary data.</text>
</comment>
<name>A0A558QY38_9SPHN</name>
<dbReference type="GO" id="GO:0003824">
    <property type="term" value="F:catalytic activity"/>
    <property type="evidence" value="ECO:0007669"/>
    <property type="project" value="InterPro"/>
</dbReference>
<feature type="domain" description="Endonuclease/exonuclease/phosphatase" evidence="2">
    <location>
        <begin position="104"/>
        <end position="312"/>
    </location>
</feature>
<feature type="transmembrane region" description="Helical" evidence="1">
    <location>
        <begin position="70"/>
        <end position="87"/>
    </location>
</feature>
<keyword evidence="4" id="KW-1185">Reference proteome</keyword>
<dbReference type="EMBL" id="VNIM01000075">
    <property type="protein sequence ID" value="TVV71977.1"/>
    <property type="molecule type" value="Genomic_DNA"/>
</dbReference>